<dbReference type="PIRSF" id="PIRSF000813">
    <property type="entry name" value="CCA_bact"/>
    <property type="match status" value="1"/>
</dbReference>
<reference evidence="14 15" key="1">
    <citation type="journal article" date="2013" name="PLoS ONE">
        <title>Complete Genome Analysis of a Haemophilus parasuis Serovar 12 Strain from China.</title>
        <authorList>
            <person name="Li Y."/>
            <person name="Kwok A.H."/>
            <person name="Jiang J."/>
            <person name="Zou Y."/>
            <person name="Zheng F."/>
            <person name="Chen P."/>
            <person name="Hou C."/>
            <person name="Leung F.C."/>
            <person name="Jiang P."/>
        </authorList>
    </citation>
    <scope>NUCLEOTIDE SEQUENCE [LARGE SCALE GENOMIC DNA]</scope>
    <source>
        <strain evidence="14 15">ZJ0906</strain>
    </source>
</reference>
<dbReference type="PANTHER" id="PTHR47545:SF1">
    <property type="entry name" value="MULTIFUNCTIONAL CCA PROTEIN"/>
    <property type="match status" value="1"/>
</dbReference>
<dbReference type="KEGG" id="hpaz:K756_05245"/>
<feature type="binding site" evidence="12">
    <location>
        <position position="96"/>
    </location>
    <ligand>
        <name>CTP</name>
        <dbReference type="ChEBI" id="CHEBI:37563"/>
    </ligand>
</feature>
<dbReference type="GO" id="GO:0004112">
    <property type="term" value="F:cyclic-nucleotide phosphodiesterase activity"/>
    <property type="evidence" value="ECO:0007669"/>
    <property type="project" value="UniProtKB-UniRule"/>
</dbReference>
<comment type="catalytic activity">
    <reaction evidence="12">
        <text>a tRNA precursor + 2 CTP + ATP = a tRNA with a 3' CCA end + 3 diphosphate</text>
        <dbReference type="Rhea" id="RHEA:14433"/>
        <dbReference type="Rhea" id="RHEA-COMP:10465"/>
        <dbReference type="Rhea" id="RHEA-COMP:10468"/>
        <dbReference type="ChEBI" id="CHEBI:30616"/>
        <dbReference type="ChEBI" id="CHEBI:33019"/>
        <dbReference type="ChEBI" id="CHEBI:37563"/>
        <dbReference type="ChEBI" id="CHEBI:74896"/>
        <dbReference type="ChEBI" id="CHEBI:83071"/>
        <dbReference type="EC" id="2.7.7.72"/>
    </reaction>
</comment>
<dbReference type="PROSITE" id="PS51831">
    <property type="entry name" value="HD"/>
    <property type="match status" value="1"/>
</dbReference>
<dbReference type="CDD" id="cd00077">
    <property type="entry name" value="HDc"/>
    <property type="match status" value="1"/>
</dbReference>
<dbReference type="SUPFAM" id="SSF81891">
    <property type="entry name" value="Poly A polymerase C-terminal region-like"/>
    <property type="match status" value="1"/>
</dbReference>
<keyword evidence="4 12" id="KW-0548">Nucleotidyltransferase</keyword>
<evidence type="ECO:0000256" key="9">
    <source>
        <dbReference type="ARBA" id="ARBA00022840"/>
    </source>
</evidence>
<keyword evidence="11 12" id="KW-0694">RNA-binding</keyword>
<dbReference type="InterPro" id="IPR050124">
    <property type="entry name" value="tRNA_CCA-adding_enzyme"/>
</dbReference>
<dbReference type="Gene3D" id="3.30.460.10">
    <property type="entry name" value="Beta Polymerase, domain 2"/>
    <property type="match status" value="1"/>
</dbReference>
<evidence type="ECO:0000256" key="11">
    <source>
        <dbReference type="ARBA" id="ARBA00022884"/>
    </source>
</evidence>
<feature type="binding site" evidence="12">
    <location>
        <position position="13"/>
    </location>
    <ligand>
        <name>CTP</name>
        <dbReference type="ChEBI" id="CHEBI:37563"/>
    </ligand>
</feature>
<protein>
    <recommendedName>
        <fullName evidence="12">Multifunctional CCA protein</fullName>
    </recommendedName>
    <domain>
        <recommendedName>
            <fullName evidence="12">CCA-adding enzyme</fullName>
            <ecNumber evidence="12">2.7.7.72</ecNumber>
        </recommendedName>
        <alternativeName>
            <fullName evidence="12">CCA tRNA nucleotidyltransferase</fullName>
        </alternativeName>
        <alternativeName>
            <fullName evidence="12">tRNA CCA-pyrophosphorylase</fullName>
        </alternativeName>
        <alternativeName>
            <fullName evidence="12">tRNA adenylyl-/cytidylyl-transferase</fullName>
        </alternativeName>
        <alternativeName>
            <fullName evidence="12">tRNA nucleotidyltransferase</fullName>
        </alternativeName>
        <alternativeName>
            <fullName evidence="12">tRNA-NT</fullName>
        </alternativeName>
    </domain>
    <domain>
        <recommendedName>
            <fullName evidence="12">2'-nucleotidase</fullName>
            <ecNumber evidence="12">3.1.3.-</ecNumber>
        </recommendedName>
    </domain>
    <domain>
        <recommendedName>
            <fullName evidence="12">2',3'-cyclic phosphodiesterase</fullName>
            <ecNumber evidence="12">3.1.4.-</ecNumber>
        </recommendedName>
    </domain>
    <domain>
        <recommendedName>
            <fullName evidence="12">Phosphatase</fullName>
        </recommendedName>
    </domain>
</protein>
<dbReference type="HAMAP" id="MF_01261">
    <property type="entry name" value="CCA_bact_type1"/>
    <property type="match status" value="1"/>
</dbReference>
<keyword evidence="7 12" id="KW-0692">RNA repair</keyword>
<dbReference type="HAMAP" id="MF_01262">
    <property type="entry name" value="CCA_bact_type2"/>
    <property type="match status" value="1"/>
</dbReference>
<comment type="catalytic activity">
    <reaction evidence="12">
        <text>a tRNA with a 3' CCA end + 2 CTP + ATP = a tRNA with a 3' CCACCA end + 3 diphosphate</text>
        <dbReference type="Rhea" id="RHEA:76235"/>
        <dbReference type="Rhea" id="RHEA-COMP:10468"/>
        <dbReference type="Rhea" id="RHEA-COMP:18655"/>
        <dbReference type="ChEBI" id="CHEBI:30616"/>
        <dbReference type="ChEBI" id="CHEBI:33019"/>
        <dbReference type="ChEBI" id="CHEBI:37563"/>
        <dbReference type="ChEBI" id="CHEBI:83071"/>
        <dbReference type="ChEBI" id="CHEBI:195187"/>
    </reaction>
</comment>
<feature type="binding site" evidence="12">
    <location>
        <position position="26"/>
    </location>
    <ligand>
        <name>Mg(2+)</name>
        <dbReference type="ChEBI" id="CHEBI:18420"/>
    </ligand>
</feature>
<comment type="domain">
    <text evidence="12">Comprises two domains: an N-terminal domain containing the nucleotidyltransferase activity and a C-terminal HD domain associated with both phosphodiesterase and phosphatase activities.</text>
</comment>
<feature type="binding site" evidence="12">
    <location>
        <position position="142"/>
    </location>
    <ligand>
        <name>CTP</name>
        <dbReference type="ChEBI" id="CHEBI:37563"/>
    </ligand>
</feature>
<keyword evidence="5 12" id="KW-0479">Metal-binding</keyword>
<accession>A0A806J323</accession>
<dbReference type="PANTHER" id="PTHR47545">
    <property type="entry name" value="MULTIFUNCTIONAL CCA PROTEIN"/>
    <property type="match status" value="1"/>
</dbReference>
<feature type="binding site" evidence="12">
    <location>
        <position position="28"/>
    </location>
    <ligand>
        <name>Mg(2+)</name>
        <dbReference type="ChEBI" id="CHEBI:18420"/>
    </ligand>
</feature>
<feature type="binding site" evidence="12">
    <location>
        <position position="13"/>
    </location>
    <ligand>
        <name>ATP</name>
        <dbReference type="ChEBI" id="CHEBI:30616"/>
    </ligand>
</feature>
<evidence type="ECO:0000256" key="12">
    <source>
        <dbReference type="HAMAP-Rule" id="MF_01261"/>
    </source>
</evidence>
<keyword evidence="1 12" id="KW-0533">Nickel</keyword>
<dbReference type="GO" id="GO:0001680">
    <property type="term" value="P:tRNA 3'-terminal CCA addition"/>
    <property type="evidence" value="ECO:0007669"/>
    <property type="project" value="UniProtKB-UniRule"/>
</dbReference>
<dbReference type="GO" id="GO:0042245">
    <property type="term" value="P:RNA repair"/>
    <property type="evidence" value="ECO:0007669"/>
    <property type="project" value="UniProtKB-KW"/>
</dbReference>
<dbReference type="EC" id="3.1.4.-" evidence="12"/>
<comment type="cofactor">
    <cofactor evidence="12">
        <name>Mg(2+)</name>
        <dbReference type="ChEBI" id="CHEBI:18420"/>
    </cofactor>
    <text evidence="12">Magnesium is required for nucleotidyltransferase activity.</text>
</comment>
<comment type="similarity">
    <text evidence="12">Belongs to the tRNA nucleotidyltransferase/poly(A) polymerase family. Bacterial CCA-adding enzyme type 1 subfamily.</text>
</comment>
<dbReference type="InterPro" id="IPR012006">
    <property type="entry name" value="CCA_bact"/>
</dbReference>
<evidence type="ECO:0000256" key="10">
    <source>
        <dbReference type="ARBA" id="ARBA00022842"/>
    </source>
</evidence>
<dbReference type="AlphaFoldDB" id="A0A806J323"/>
<evidence type="ECO:0000313" key="15">
    <source>
        <dbReference type="Proteomes" id="UP000014672"/>
    </source>
</evidence>
<organism evidence="14 15">
    <name type="scientific">Glaesserella parasuis ZJ0906</name>
    <dbReference type="NCBI Taxonomy" id="1322346"/>
    <lineage>
        <taxon>Bacteria</taxon>
        <taxon>Pseudomonadati</taxon>
        <taxon>Pseudomonadota</taxon>
        <taxon>Gammaproteobacteria</taxon>
        <taxon>Pasteurellales</taxon>
        <taxon>Pasteurellaceae</taxon>
        <taxon>Glaesserella</taxon>
    </lineage>
</organism>
<evidence type="ECO:0000256" key="5">
    <source>
        <dbReference type="ARBA" id="ARBA00022723"/>
    </source>
</evidence>
<dbReference type="EMBL" id="CP005384">
    <property type="protein sequence ID" value="AGO16247.1"/>
    <property type="molecule type" value="Genomic_DNA"/>
</dbReference>
<evidence type="ECO:0000256" key="8">
    <source>
        <dbReference type="ARBA" id="ARBA00022801"/>
    </source>
</evidence>
<feature type="domain" description="HD" evidence="13">
    <location>
        <begin position="233"/>
        <end position="338"/>
    </location>
</feature>
<dbReference type="EC" id="2.7.7.72" evidence="12"/>
<feature type="binding site" evidence="12">
    <location>
        <position position="145"/>
    </location>
    <ligand>
        <name>ATP</name>
        <dbReference type="ChEBI" id="CHEBI:30616"/>
    </ligand>
</feature>
<dbReference type="GO" id="GO:0005524">
    <property type="term" value="F:ATP binding"/>
    <property type="evidence" value="ECO:0007669"/>
    <property type="project" value="UniProtKB-UniRule"/>
</dbReference>
<dbReference type="Proteomes" id="UP000014672">
    <property type="component" value="Chromosome"/>
</dbReference>
<keyword evidence="8 12" id="KW-0378">Hydrolase</keyword>
<dbReference type="GO" id="GO:0016791">
    <property type="term" value="F:phosphatase activity"/>
    <property type="evidence" value="ECO:0007669"/>
    <property type="project" value="UniProtKB-UniRule"/>
</dbReference>
<sequence>MIISTTNIYLVGGAVRDQLLGLAVKDRDWLIVGATPEQLLAQGYQQVGNDFPVFLHPKTKEEYALARTERKNGNGYNGFICDFTPEVTLEQDLIRRDLTINAIAQDLDGNYHDFYGGIADLKHRLLRHVSPAFAEDPLRVLRVARFAARFYSLGFRIAPETVKLMQEMTACGELAHLTAERVWQETQKAFATDTPHIYFQVLREVGALKVLFPEVEALFGVPQPEKYHPEIDSGVHTLMVLEQAKKLAVQANDPESVLFAALCHDLGKALTPKDILPHHYGHEQKGVAPTEQLANRLKVQAHTKAFAKLVTEFHTHSHKITELRPETVVKLFNKLDVWRKPERFFDFLLVCEADSKGRLGFENREYPQADYAKQLYQVACEVDIQAVINDGFEKAGIKREIDHRRQLVILARKEENLNCKKPKT</sequence>
<dbReference type="GO" id="GO:0000287">
    <property type="term" value="F:magnesium ion binding"/>
    <property type="evidence" value="ECO:0007669"/>
    <property type="project" value="UniProtKB-UniRule"/>
</dbReference>
<dbReference type="NCBIfam" id="NF008137">
    <property type="entry name" value="PRK10885.1"/>
    <property type="match status" value="1"/>
</dbReference>
<dbReference type="InterPro" id="IPR043519">
    <property type="entry name" value="NT_sf"/>
</dbReference>
<evidence type="ECO:0000256" key="3">
    <source>
        <dbReference type="ARBA" id="ARBA00022694"/>
    </source>
</evidence>
<dbReference type="GO" id="GO:0004810">
    <property type="term" value="F:CCA tRNA nucleotidyltransferase activity"/>
    <property type="evidence" value="ECO:0007669"/>
    <property type="project" value="UniProtKB-UniRule"/>
</dbReference>
<keyword evidence="3 12" id="KW-0819">tRNA processing</keyword>
<dbReference type="SMART" id="SM00471">
    <property type="entry name" value="HDc"/>
    <property type="match status" value="1"/>
</dbReference>
<gene>
    <name evidence="12 14" type="primary">cca</name>
    <name evidence="14" type="ORF">K756_05245</name>
</gene>
<name>A0A806J323_GLAPU</name>
<feature type="binding site" evidence="12">
    <location>
        <position position="142"/>
    </location>
    <ligand>
        <name>ATP</name>
        <dbReference type="ChEBI" id="CHEBI:30616"/>
    </ligand>
</feature>
<dbReference type="SUPFAM" id="SSF81301">
    <property type="entry name" value="Nucleotidyltransferase"/>
    <property type="match status" value="1"/>
</dbReference>
<dbReference type="GO" id="GO:0000049">
    <property type="term" value="F:tRNA binding"/>
    <property type="evidence" value="ECO:0007669"/>
    <property type="project" value="UniProtKB-UniRule"/>
</dbReference>
<feature type="binding site" evidence="12">
    <location>
        <position position="16"/>
    </location>
    <ligand>
        <name>CTP</name>
        <dbReference type="ChEBI" id="CHEBI:37563"/>
    </ligand>
</feature>
<evidence type="ECO:0000256" key="4">
    <source>
        <dbReference type="ARBA" id="ARBA00022695"/>
    </source>
</evidence>
<evidence type="ECO:0000256" key="1">
    <source>
        <dbReference type="ARBA" id="ARBA00022596"/>
    </source>
</evidence>
<feature type="binding site" evidence="12">
    <location>
        <position position="96"/>
    </location>
    <ligand>
        <name>ATP</name>
        <dbReference type="ChEBI" id="CHEBI:30616"/>
    </ligand>
</feature>
<proteinExistence type="inferred from homology"/>
<comment type="cofactor">
    <cofactor evidence="12">
        <name>Ni(2+)</name>
        <dbReference type="ChEBI" id="CHEBI:49786"/>
    </cofactor>
    <text evidence="12">Nickel for phosphatase activity.</text>
</comment>
<dbReference type="EC" id="3.1.3.-" evidence="12"/>
<feature type="binding site" evidence="12">
    <location>
        <position position="145"/>
    </location>
    <ligand>
        <name>CTP</name>
        <dbReference type="ChEBI" id="CHEBI:37563"/>
    </ligand>
</feature>
<evidence type="ECO:0000259" key="13">
    <source>
        <dbReference type="PROSITE" id="PS51831"/>
    </source>
</evidence>
<dbReference type="InterPro" id="IPR032828">
    <property type="entry name" value="PolyA_RNA-bd"/>
</dbReference>
<dbReference type="Pfam" id="PF01743">
    <property type="entry name" value="PolyA_pol"/>
    <property type="match status" value="1"/>
</dbReference>
<keyword evidence="10 12" id="KW-0460">Magnesium</keyword>
<comment type="subunit">
    <text evidence="12">Monomer. Can also form homodimers and oligomers.</text>
</comment>
<evidence type="ECO:0000313" key="14">
    <source>
        <dbReference type="EMBL" id="AGO16247.1"/>
    </source>
</evidence>
<keyword evidence="6 12" id="KW-0547">Nucleotide-binding</keyword>
<keyword evidence="2 12" id="KW-0808">Transferase</keyword>
<evidence type="ECO:0000256" key="7">
    <source>
        <dbReference type="ARBA" id="ARBA00022800"/>
    </source>
</evidence>
<evidence type="ECO:0000256" key="2">
    <source>
        <dbReference type="ARBA" id="ARBA00022679"/>
    </source>
</evidence>
<comment type="function">
    <text evidence="12">Catalyzes the addition and repair of the essential 3'-terminal CCA sequence in tRNAs without using a nucleic acid template. Adds these three nucleotides in the order of C, C, and A to the tRNA nucleotide-73, using CTP and ATP as substrates and producing inorganic pyrophosphate. tRNA 3'-terminal CCA addition is required both for tRNA processing and repair. Also involved in tRNA surveillance by mediating tandem CCA addition to generate a CCACCA at the 3' terminus of unstable tRNAs. While stable tRNAs receive only 3'-terminal CCA, unstable tRNAs are marked with CCACCA and rapidly degraded.</text>
</comment>
<feature type="binding site" evidence="12">
    <location>
        <position position="16"/>
    </location>
    <ligand>
        <name>ATP</name>
        <dbReference type="ChEBI" id="CHEBI:30616"/>
    </ligand>
</feature>
<keyword evidence="9 12" id="KW-0067">ATP-binding</keyword>
<dbReference type="CDD" id="cd05398">
    <property type="entry name" value="NT_ClassII-CCAase"/>
    <property type="match status" value="1"/>
</dbReference>
<comment type="miscellaneous">
    <text evidence="12">A single active site specifically recognizes both ATP and CTP and is responsible for their addition.</text>
</comment>
<dbReference type="Pfam" id="PF01966">
    <property type="entry name" value="HD"/>
    <property type="match status" value="1"/>
</dbReference>
<keyword evidence="12" id="KW-0511">Multifunctional enzyme</keyword>
<dbReference type="InterPro" id="IPR003607">
    <property type="entry name" value="HD/PDEase_dom"/>
</dbReference>
<dbReference type="Gene3D" id="1.10.3090.10">
    <property type="entry name" value="cca-adding enzyme, domain 2"/>
    <property type="match status" value="1"/>
</dbReference>
<evidence type="ECO:0000256" key="6">
    <source>
        <dbReference type="ARBA" id="ARBA00022741"/>
    </source>
</evidence>
<dbReference type="Pfam" id="PF12627">
    <property type="entry name" value="PolyA_pol_RNAbd"/>
    <property type="match status" value="1"/>
</dbReference>
<dbReference type="InterPro" id="IPR002646">
    <property type="entry name" value="PolA_pol_head_dom"/>
</dbReference>
<dbReference type="InterPro" id="IPR006674">
    <property type="entry name" value="HD_domain"/>
</dbReference>